<dbReference type="GO" id="GO:0003700">
    <property type="term" value="F:DNA-binding transcription factor activity"/>
    <property type="evidence" value="ECO:0007669"/>
    <property type="project" value="InterPro"/>
</dbReference>
<dbReference type="InterPro" id="IPR001845">
    <property type="entry name" value="HTH_ArsR_DNA-bd_dom"/>
</dbReference>
<sequence>MLDVYEITSLEQLRAISDLLRVRIMDNLKEKPLTVTQLAELLGMAPAKIHYHVRELEKVQLLKLVETREKGGILEKYYQAVARNINVSKSLFSSASQDEAAEGISQLLNQARDGYLAAFQHSMQSTQEPGAGLAFVLTHLYMTTDEMHQLLKRINELYETYEKPRGIEGEQEFMHVLFSYPEQQKELAMPAALIADVQPQQPQQEVSVGVRHINRHELEQALQQNKHLHLSIVGLCSIAGDVPLELVQSTIEKFSLVGRLQAAPDVYDYLMSIRHQP</sequence>
<dbReference type="InterPro" id="IPR036390">
    <property type="entry name" value="WH_DNA-bd_sf"/>
</dbReference>
<dbReference type="Pfam" id="PF17723">
    <property type="entry name" value="RHH_8"/>
    <property type="match status" value="1"/>
</dbReference>
<protein>
    <submittedName>
        <fullName evidence="2">Transcriptional regulator, ArsR family</fullName>
    </submittedName>
</protein>
<dbReference type="InterPro" id="IPR041088">
    <property type="entry name" value="RHH_8"/>
</dbReference>
<evidence type="ECO:0000313" key="3">
    <source>
        <dbReference type="Proteomes" id="UP000004508"/>
    </source>
</evidence>
<dbReference type="EMBL" id="ADVG01000002">
    <property type="protein sequence ID" value="EFH87116.1"/>
    <property type="molecule type" value="Genomic_DNA"/>
</dbReference>
<keyword evidence="3" id="KW-1185">Reference proteome</keyword>
<gene>
    <name evidence="2" type="ORF">Krac_8441</name>
</gene>
<dbReference type="SMART" id="SM00418">
    <property type="entry name" value="HTH_ARSR"/>
    <property type="match status" value="1"/>
</dbReference>
<accession>D6TMW6</accession>
<dbReference type="Gene3D" id="1.10.10.10">
    <property type="entry name" value="Winged helix-like DNA-binding domain superfamily/Winged helix DNA-binding domain"/>
    <property type="match status" value="1"/>
</dbReference>
<name>D6TMW6_KTERA</name>
<evidence type="ECO:0000259" key="1">
    <source>
        <dbReference type="SMART" id="SM00418"/>
    </source>
</evidence>
<dbReference type="OrthoDB" id="158835at2"/>
<dbReference type="InterPro" id="IPR011991">
    <property type="entry name" value="ArsR-like_HTH"/>
</dbReference>
<dbReference type="STRING" id="485913.Krac_8441"/>
<proteinExistence type="predicted"/>
<dbReference type="eggNOG" id="COG0640">
    <property type="taxonomic scope" value="Bacteria"/>
</dbReference>
<evidence type="ECO:0000313" key="2">
    <source>
        <dbReference type="EMBL" id="EFH87116.1"/>
    </source>
</evidence>
<dbReference type="InParanoid" id="D6TMW6"/>
<dbReference type="CDD" id="cd00090">
    <property type="entry name" value="HTH_ARSR"/>
    <property type="match status" value="1"/>
</dbReference>
<organism evidence="2 3">
    <name type="scientific">Ktedonobacter racemifer DSM 44963</name>
    <dbReference type="NCBI Taxonomy" id="485913"/>
    <lineage>
        <taxon>Bacteria</taxon>
        <taxon>Bacillati</taxon>
        <taxon>Chloroflexota</taxon>
        <taxon>Ktedonobacteria</taxon>
        <taxon>Ktedonobacterales</taxon>
        <taxon>Ktedonobacteraceae</taxon>
        <taxon>Ktedonobacter</taxon>
    </lineage>
</organism>
<dbReference type="SUPFAM" id="SSF46785">
    <property type="entry name" value="Winged helix' DNA-binding domain"/>
    <property type="match status" value="1"/>
</dbReference>
<dbReference type="InterPro" id="IPR036388">
    <property type="entry name" value="WH-like_DNA-bd_sf"/>
</dbReference>
<comment type="caution">
    <text evidence="2">The sequence shown here is derived from an EMBL/GenBank/DDBJ whole genome shotgun (WGS) entry which is preliminary data.</text>
</comment>
<dbReference type="Proteomes" id="UP000004508">
    <property type="component" value="Unassembled WGS sequence"/>
</dbReference>
<reference evidence="2 3" key="1">
    <citation type="journal article" date="2011" name="Stand. Genomic Sci.">
        <title>Non-contiguous finished genome sequence and contextual data of the filamentous soil bacterium Ktedonobacter racemifer type strain (SOSP1-21).</title>
        <authorList>
            <person name="Chang Y.J."/>
            <person name="Land M."/>
            <person name="Hauser L."/>
            <person name="Chertkov O."/>
            <person name="Del Rio T.G."/>
            <person name="Nolan M."/>
            <person name="Copeland A."/>
            <person name="Tice H."/>
            <person name="Cheng J.F."/>
            <person name="Lucas S."/>
            <person name="Han C."/>
            <person name="Goodwin L."/>
            <person name="Pitluck S."/>
            <person name="Ivanova N."/>
            <person name="Ovchinikova G."/>
            <person name="Pati A."/>
            <person name="Chen A."/>
            <person name="Palaniappan K."/>
            <person name="Mavromatis K."/>
            <person name="Liolios K."/>
            <person name="Brettin T."/>
            <person name="Fiebig A."/>
            <person name="Rohde M."/>
            <person name="Abt B."/>
            <person name="Goker M."/>
            <person name="Detter J.C."/>
            <person name="Woyke T."/>
            <person name="Bristow J."/>
            <person name="Eisen J.A."/>
            <person name="Markowitz V."/>
            <person name="Hugenholtz P."/>
            <person name="Kyrpides N.C."/>
            <person name="Klenk H.P."/>
            <person name="Lapidus A."/>
        </authorList>
    </citation>
    <scope>NUCLEOTIDE SEQUENCE [LARGE SCALE GENOMIC DNA]</scope>
    <source>
        <strain evidence="3">DSM 44963</strain>
    </source>
</reference>
<dbReference type="PANTHER" id="PTHR38600:SF2">
    <property type="entry name" value="SLL0088 PROTEIN"/>
    <property type="match status" value="1"/>
</dbReference>
<feature type="domain" description="HTH arsR-type" evidence="1">
    <location>
        <begin position="11"/>
        <end position="109"/>
    </location>
</feature>
<dbReference type="PANTHER" id="PTHR38600">
    <property type="entry name" value="TRANSCRIPTIONAL REGULATORY PROTEIN"/>
    <property type="match status" value="1"/>
</dbReference>
<dbReference type="Pfam" id="PF12840">
    <property type="entry name" value="HTH_20"/>
    <property type="match status" value="1"/>
</dbReference>
<dbReference type="RefSeq" id="WP_007911974.1">
    <property type="nucleotide sequence ID" value="NZ_ADVG01000002.1"/>
</dbReference>
<dbReference type="AlphaFoldDB" id="D6TMW6"/>